<keyword evidence="2" id="KW-1185">Reference proteome</keyword>
<dbReference type="Proteomes" id="UP000199544">
    <property type="component" value="Unassembled WGS sequence"/>
</dbReference>
<name>A0A1H0C8E9_9BACL</name>
<dbReference type="Pfam" id="PF09388">
    <property type="entry name" value="SpoOE-like"/>
    <property type="match status" value="1"/>
</dbReference>
<dbReference type="EMBL" id="FNHW01000007">
    <property type="protein sequence ID" value="SDN54113.1"/>
    <property type="molecule type" value="Genomic_DNA"/>
</dbReference>
<reference evidence="2" key="1">
    <citation type="submission" date="2016-10" db="EMBL/GenBank/DDBJ databases">
        <authorList>
            <person name="Varghese N."/>
            <person name="Submissions S."/>
        </authorList>
    </citation>
    <scope>NUCLEOTIDE SEQUENCE [LARGE SCALE GENOMIC DNA]</scope>
    <source>
        <strain evidence="2">CGMCC 1.6854</strain>
    </source>
</reference>
<protein>
    <submittedName>
        <fullName evidence="1">Spo0E like sporulation regulatory protein</fullName>
    </submittedName>
</protein>
<dbReference type="GO" id="GO:0046983">
    <property type="term" value="F:protein dimerization activity"/>
    <property type="evidence" value="ECO:0007669"/>
    <property type="project" value="InterPro"/>
</dbReference>
<dbReference type="InterPro" id="IPR036638">
    <property type="entry name" value="HLH_DNA-bd_sf"/>
</dbReference>
<dbReference type="RefSeq" id="WP_170834478.1">
    <property type="nucleotide sequence ID" value="NZ_FNHW01000007.1"/>
</dbReference>
<accession>A0A1H0C8E9</accession>
<dbReference type="GO" id="GO:0043937">
    <property type="term" value="P:regulation of sporulation"/>
    <property type="evidence" value="ECO:0007669"/>
    <property type="project" value="InterPro"/>
</dbReference>
<evidence type="ECO:0000313" key="1">
    <source>
        <dbReference type="EMBL" id="SDN54113.1"/>
    </source>
</evidence>
<evidence type="ECO:0000313" key="2">
    <source>
        <dbReference type="Proteomes" id="UP000199544"/>
    </source>
</evidence>
<organism evidence="1 2">
    <name type="scientific">Fictibacillus solisalsi</name>
    <dbReference type="NCBI Taxonomy" id="459525"/>
    <lineage>
        <taxon>Bacteria</taxon>
        <taxon>Bacillati</taxon>
        <taxon>Bacillota</taxon>
        <taxon>Bacilli</taxon>
        <taxon>Bacillales</taxon>
        <taxon>Fictibacillaceae</taxon>
        <taxon>Fictibacillus</taxon>
    </lineage>
</organism>
<dbReference type="InterPro" id="IPR037208">
    <property type="entry name" value="Spo0E-like_sf"/>
</dbReference>
<dbReference type="SUPFAM" id="SSF140500">
    <property type="entry name" value="BAS1536-like"/>
    <property type="match status" value="1"/>
</dbReference>
<dbReference type="AlphaFoldDB" id="A0A1H0C8E9"/>
<dbReference type="STRING" id="459525.SAMN04488137_4818"/>
<proteinExistence type="predicted"/>
<sequence length="55" mass="6496">MERNILLREIEVSRKKMNEMSKFMPLIADEIVEISQHIDALLNEFQKANVKNSYS</sequence>
<gene>
    <name evidence="1" type="ORF">SAMN04488137_4818</name>
</gene>
<dbReference type="Gene3D" id="4.10.280.10">
    <property type="entry name" value="Helix-loop-helix DNA-binding domain"/>
    <property type="match status" value="1"/>
</dbReference>
<dbReference type="InterPro" id="IPR018540">
    <property type="entry name" value="Spo0E-like"/>
</dbReference>